<dbReference type="AlphaFoldDB" id="C0DAK4"/>
<accession>C0DAK4</accession>
<gene>
    <name evidence="1" type="ORF">CLOSTASPAR_06307</name>
</gene>
<dbReference type="InterPro" id="IPR007731">
    <property type="entry name" value="DUF669"/>
</dbReference>
<sequence>MANIWDDFDKAIDTEGLAKDVEEAAENGGRREVPHDTYEVAITKLELVKSKKGDPMVTCWMKILEGEYKGSLIFMNQVVTQGFQIHIANEFMRALVAEMADPIDIQFKTYNQYGNMIMDVMEAIDNNFEYQLDYRENSKGYNEFEIKEVYVLED</sequence>
<evidence type="ECO:0008006" key="3">
    <source>
        <dbReference type="Google" id="ProtNLM"/>
    </source>
</evidence>
<dbReference type="EMBL" id="ACCJ01000536">
    <property type="protein sequence ID" value="EEG51634.1"/>
    <property type="molecule type" value="Genomic_DNA"/>
</dbReference>
<organism evidence="1 2">
    <name type="scientific">[Clostridium] asparagiforme DSM 15981</name>
    <dbReference type="NCBI Taxonomy" id="518636"/>
    <lineage>
        <taxon>Bacteria</taxon>
        <taxon>Bacillati</taxon>
        <taxon>Bacillota</taxon>
        <taxon>Clostridia</taxon>
        <taxon>Lachnospirales</taxon>
        <taxon>Lachnospiraceae</taxon>
        <taxon>Enterocloster</taxon>
    </lineage>
</organism>
<evidence type="ECO:0000313" key="2">
    <source>
        <dbReference type="Proteomes" id="UP000004756"/>
    </source>
</evidence>
<reference evidence="1 2" key="1">
    <citation type="submission" date="2009-01" db="EMBL/GenBank/DDBJ databases">
        <authorList>
            <person name="Fulton L."/>
            <person name="Clifton S."/>
            <person name="Fulton B."/>
            <person name="Xu J."/>
            <person name="Minx P."/>
            <person name="Pepin K.H."/>
            <person name="Johnson M."/>
            <person name="Bhonagiri V."/>
            <person name="Nash W.E."/>
            <person name="Mardis E.R."/>
            <person name="Wilson R.K."/>
        </authorList>
    </citation>
    <scope>NUCLEOTIDE SEQUENCE [LARGE SCALE GENOMIC DNA]</scope>
    <source>
        <strain evidence="1 2">DSM 15981</strain>
    </source>
</reference>
<comment type="caution">
    <text evidence="1">The sequence shown here is derived from an EMBL/GenBank/DDBJ whole genome shotgun (WGS) entry which is preliminary data.</text>
</comment>
<dbReference type="RefSeq" id="WP_007719020.1">
    <property type="nucleotide sequence ID" value="NZ_CP102272.1"/>
</dbReference>
<evidence type="ECO:0000313" key="1">
    <source>
        <dbReference type="EMBL" id="EEG51634.1"/>
    </source>
</evidence>
<name>C0DAK4_9FIRM</name>
<proteinExistence type="predicted"/>
<dbReference type="Pfam" id="PF05037">
    <property type="entry name" value="DUF669"/>
    <property type="match status" value="1"/>
</dbReference>
<protein>
    <recommendedName>
        <fullName evidence="3">DUF669 domain-containing protein</fullName>
    </recommendedName>
</protein>
<dbReference type="HOGENOM" id="CLU_138362_0_0_9"/>
<dbReference type="Proteomes" id="UP000004756">
    <property type="component" value="Unassembled WGS sequence"/>
</dbReference>
<reference evidence="1 2" key="2">
    <citation type="submission" date="2009-02" db="EMBL/GenBank/DDBJ databases">
        <title>Draft genome sequence of Clostridium asparagiforme (DSM 15981).</title>
        <authorList>
            <person name="Sudarsanam P."/>
            <person name="Ley R."/>
            <person name="Guruge J."/>
            <person name="Turnbaugh P.J."/>
            <person name="Mahowald M."/>
            <person name="Liep D."/>
            <person name="Gordon J."/>
        </authorList>
    </citation>
    <scope>NUCLEOTIDE SEQUENCE [LARGE SCALE GENOMIC DNA]</scope>
    <source>
        <strain evidence="1 2">DSM 15981</strain>
    </source>
</reference>
<keyword evidence="2" id="KW-1185">Reference proteome</keyword>